<name>A0ABW1IKY9_9BACL</name>
<reference evidence="8" key="1">
    <citation type="journal article" date="2019" name="Int. J. Syst. Evol. Microbiol.">
        <title>The Global Catalogue of Microorganisms (GCM) 10K type strain sequencing project: providing services to taxonomists for standard genome sequencing and annotation.</title>
        <authorList>
            <consortium name="The Broad Institute Genomics Platform"/>
            <consortium name="The Broad Institute Genome Sequencing Center for Infectious Disease"/>
            <person name="Wu L."/>
            <person name="Ma J."/>
        </authorList>
    </citation>
    <scope>NUCLEOTIDE SEQUENCE [LARGE SCALE GENOMIC DNA]</scope>
    <source>
        <strain evidence="8">CCM 8749</strain>
    </source>
</reference>
<dbReference type="GO" id="GO:0008448">
    <property type="term" value="F:N-acetylglucosamine-6-phosphate deacetylase activity"/>
    <property type="evidence" value="ECO:0007669"/>
    <property type="project" value="UniProtKB-EC"/>
</dbReference>
<keyword evidence="8" id="KW-1185">Reference proteome</keyword>
<dbReference type="SUPFAM" id="SSF51556">
    <property type="entry name" value="Metallo-dependent hydrolases"/>
    <property type="match status" value="1"/>
</dbReference>
<dbReference type="PANTHER" id="PTHR11113">
    <property type="entry name" value="N-ACETYLGLUCOSAMINE-6-PHOSPHATE DEACETYLASE"/>
    <property type="match status" value="1"/>
</dbReference>
<organism evidence="7 8">
    <name type="scientific">Marinicrinis lubricantis</name>
    <dbReference type="NCBI Taxonomy" id="2086470"/>
    <lineage>
        <taxon>Bacteria</taxon>
        <taxon>Bacillati</taxon>
        <taxon>Bacillota</taxon>
        <taxon>Bacilli</taxon>
        <taxon>Bacillales</taxon>
        <taxon>Paenibacillaceae</taxon>
    </lineage>
</organism>
<dbReference type="EC" id="3.5.1.25" evidence="7"/>
<dbReference type="InterPro" id="IPR006680">
    <property type="entry name" value="Amidohydro-rel"/>
</dbReference>
<feature type="domain" description="Amidohydrolase-related" evidence="6">
    <location>
        <begin position="69"/>
        <end position="396"/>
    </location>
</feature>
<evidence type="ECO:0000256" key="1">
    <source>
        <dbReference type="ARBA" id="ARBA00010716"/>
    </source>
</evidence>
<dbReference type="CDD" id="cd00854">
    <property type="entry name" value="NagA"/>
    <property type="match status" value="1"/>
</dbReference>
<dbReference type="NCBIfam" id="TIGR00221">
    <property type="entry name" value="nagA"/>
    <property type="match status" value="1"/>
</dbReference>
<comment type="caution">
    <text evidence="7">The sequence shown here is derived from an EMBL/GenBank/DDBJ whole genome shotgun (WGS) entry which is preliminary data.</text>
</comment>
<protein>
    <submittedName>
        <fullName evidence="7">N-acetylglucosamine-6-phosphate deacetylase</fullName>
        <ecNumber evidence="7">3.5.1.25</ecNumber>
    </submittedName>
</protein>
<evidence type="ECO:0000256" key="5">
    <source>
        <dbReference type="PIRNR" id="PIRNR038994"/>
    </source>
</evidence>
<dbReference type="InterPro" id="IPR003764">
    <property type="entry name" value="GlcNAc_6-P_deAcase"/>
</dbReference>
<dbReference type="PIRSF" id="PIRSF038994">
    <property type="entry name" value="NagA"/>
    <property type="match status" value="1"/>
</dbReference>
<dbReference type="InterPro" id="IPR032466">
    <property type="entry name" value="Metal_Hydrolase"/>
</dbReference>
<dbReference type="Proteomes" id="UP001596250">
    <property type="component" value="Unassembled WGS sequence"/>
</dbReference>
<dbReference type="EMBL" id="JBHSQV010000029">
    <property type="protein sequence ID" value="MFC5985659.1"/>
    <property type="molecule type" value="Genomic_DNA"/>
</dbReference>
<gene>
    <name evidence="7" type="primary">nagA</name>
    <name evidence="7" type="ORF">ACFPXP_04330</name>
</gene>
<dbReference type="SUPFAM" id="SSF51338">
    <property type="entry name" value="Composite domain of metallo-dependent hydrolases"/>
    <property type="match status" value="1"/>
</dbReference>
<evidence type="ECO:0000256" key="4">
    <source>
        <dbReference type="ARBA" id="ARBA00023277"/>
    </source>
</evidence>
<dbReference type="InterPro" id="IPR011059">
    <property type="entry name" value="Metal-dep_hydrolase_composite"/>
</dbReference>
<dbReference type="PANTHER" id="PTHR11113:SF14">
    <property type="entry name" value="N-ACETYLGLUCOSAMINE-6-PHOSPHATE DEACETYLASE"/>
    <property type="match status" value="1"/>
</dbReference>
<dbReference type="Gene3D" id="2.30.40.10">
    <property type="entry name" value="Urease, subunit C, domain 1"/>
    <property type="match status" value="1"/>
</dbReference>
<evidence type="ECO:0000313" key="7">
    <source>
        <dbReference type="EMBL" id="MFC5985659.1"/>
    </source>
</evidence>
<evidence type="ECO:0000259" key="6">
    <source>
        <dbReference type="Pfam" id="PF01979"/>
    </source>
</evidence>
<evidence type="ECO:0000313" key="8">
    <source>
        <dbReference type="Proteomes" id="UP001596250"/>
    </source>
</evidence>
<proteinExistence type="inferred from homology"/>
<keyword evidence="4 5" id="KW-0119">Carbohydrate metabolism</keyword>
<evidence type="ECO:0000256" key="3">
    <source>
        <dbReference type="ARBA" id="ARBA00022801"/>
    </source>
</evidence>
<keyword evidence="3 5" id="KW-0378">Hydrolase</keyword>
<sequence>MDRISRRTSREAVAINSFTSFWIEHVHIVLENEVVTQGAVQVQDGRITQVAEAAPADHGHVLDGQGGWLLPGFIDLHVHGGGGHDFMDASQKAYDTITAFHAQHGTTTMLATTVTAPQDAIEQVLHTAAEKKNSPIGAKLAGVHLEGPFISPKWPGAQNPSYIVPPRMDWMERWVSQYPGLIRMLTLAPETEGALPMIRWLAEREIIAACGHTDASYEQIFAAVQHGLSHAVHTFNAMKGLHHREPGTVGAVLESDHMYTELIADGFHVHPGAIRLLTKAKPKDRVILITDAISAAGLGDGEYALGGLPVVLRDGEARLKNGGSLAGSTLTMDGAVRFMLQHSGLSIVDISRMASLNPACRIGIEHETGSIASGKIADLVLMDAEYQVRQVWIEGRPAISTSK</sequence>
<keyword evidence="2" id="KW-0479">Metal-binding</keyword>
<evidence type="ECO:0000256" key="2">
    <source>
        <dbReference type="ARBA" id="ARBA00022723"/>
    </source>
</evidence>
<dbReference type="Pfam" id="PF01979">
    <property type="entry name" value="Amidohydro_1"/>
    <property type="match status" value="1"/>
</dbReference>
<dbReference type="Gene3D" id="3.20.20.140">
    <property type="entry name" value="Metal-dependent hydrolases"/>
    <property type="match status" value="1"/>
</dbReference>
<comment type="similarity">
    <text evidence="1 5">Belongs to the metallo-dependent hydrolases superfamily. NagA family.</text>
</comment>
<dbReference type="RefSeq" id="WP_379892816.1">
    <property type="nucleotide sequence ID" value="NZ_JBHSQV010000029.1"/>
</dbReference>
<accession>A0ABW1IKY9</accession>